<name>A0A8T3AEN6_DENNO</name>
<dbReference type="Pfam" id="PF00305">
    <property type="entry name" value="Lipoxygenase"/>
    <property type="match status" value="1"/>
</dbReference>
<feature type="domain" description="Lipoxygenase" evidence="4">
    <location>
        <begin position="1"/>
        <end position="248"/>
    </location>
</feature>
<dbReference type="GO" id="GO:0034440">
    <property type="term" value="P:lipid oxidation"/>
    <property type="evidence" value="ECO:0007669"/>
    <property type="project" value="InterPro"/>
</dbReference>
<dbReference type="OrthoDB" id="772496at2759"/>
<dbReference type="InterPro" id="IPR036226">
    <property type="entry name" value="LipOase_C_sf"/>
</dbReference>
<evidence type="ECO:0000256" key="3">
    <source>
        <dbReference type="ARBA" id="ARBA00023002"/>
    </source>
</evidence>
<dbReference type="InterPro" id="IPR000907">
    <property type="entry name" value="LipOase"/>
</dbReference>
<dbReference type="PANTHER" id="PTHR11771">
    <property type="entry name" value="LIPOXYGENASE"/>
    <property type="match status" value="1"/>
</dbReference>
<gene>
    <name evidence="5" type="ORF">KFK09_024652</name>
</gene>
<sequence length="248" mass="27882">MAVEDRNMPHGLRLLIEDYPYANDGLLLWSALESFMKEYVAAYYPSAAAVQADGELMSWYAEVLTAGHADHRNAPWWPAMDTPADLANILTTLIWLASAQHAALNFGQYPIGAYIPCRPPLLRRLLPEMGDPDYDYFLEDPHRYYLSAMPELTQATIFMTVIDTLSTHSADEEYLGERREGWTGDGRAMEVFKGFAAEVRRAEEEIERRNRDPAMRNRCGAGVLPYELMTPSSPPGITCRGVPNSCSI</sequence>
<dbReference type="AlphaFoldDB" id="A0A8T3AEN6"/>
<evidence type="ECO:0000256" key="1">
    <source>
        <dbReference type="ARBA" id="ARBA00022723"/>
    </source>
</evidence>
<dbReference type="Gene3D" id="1.20.245.10">
    <property type="entry name" value="Lipoxygenase-1, Domain 5"/>
    <property type="match status" value="1"/>
</dbReference>
<reference evidence="5" key="1">
    <citation type="journal article" date="2022" name="Front. Genet.">
        <title>Chromosome-Scale Assembly of the Dendrobium nobile Genome Provides Insights Into the Molecular Mechanism of the Biosynthesis of the Medicinal Active Ingredient of Dendrobium.</title>
        <authorList>
            <person name="Xu Q."/>
            <person name="Niu S.-C."/>
            <person name="Li K.-L."/>
            <person name="Zheng P.-J."/>
            <person name="Zhang X.-J."/>
            <person name="Jia Y."/>
            <person name="Liu Y."/>
            <person name="Niu Y.-X."/>
            <person name="Yu L.-H."/>
            <person name="Chen D.-F."/>
            <person name="Zhang G.-Q."/>
        </authorList>
    </citation>
    <scope>NUCLEOTIDE SEQUENCE</scope>
    <source>
        <tissue evidence="5">Leaf</tissue>
    </source>
</reference>
<comment type="caution">
    <text evidence="5">The sequence shown here is derived from an EMBL/GenBank/DDBJ whole genome shotgun (WGS) entry which is preliminary data.</text>
</comment>
<dbReference type="SUPFAM" id="SSF48484">
    <property type="entry name" value="Lipoxigenase"/>
    <property type="match status" value="1"/>
</dbReference>
<dbReference type="SMR" id="A0A8T3AEN6"/>
<dbReference type="GO" id="GO:0016702">
    <property type="term" value="F:oxidoreductase activity, acting on single donors with incorporation of molecular oxygen, incorporation of two atoms of oxygen"/>
    <property type="evidence" value="ECO:0007669"/>
    <property type="project" value="InterPro"/>
</dbReference>
<dbReference type="GO" id="GO:0046872">
    <property type="term" value="F:metal ion binding"/>
    <property type="evidence" value="ECO:0007669"/>
    <property type="project" value="UniProtKB-KW"/>
</dbReference>
<keyword evidence="6" id="KW-1185">Reference proteome</keyword>
<evidence type="ECO:0000256" key="2">
    <source>
        <dbReference type="ARBA" id="ARBA00022964"/>
    </source>
</evidence>
<protein>
    <recommendedName>
        <fullName evidence="4">Lipoxygenase domain-containing protein</fullName>
    </recommendedName>
</protein>
<keyword evidence="3" id="KW-0560">Oxidoreductase</keyword>
<dbReference type="Proteomes" id="UP000829196">
    <property type="component" value="Unassembled WGS sequence"/>
</dbReference>
<organism evidence="5 6">
    <name type="scientific">Dendrobium nobile</name>
    <name type="common">Orchid</name>
    <dbReference type="NCBI Taxonomy" id="94219"/>
    <lineage>
        <taxon>Eukaryota</taxon>
        <taxon>Viridiplantae</taxon>
        <taxon>Streptophyta</taxon>
        <taxon>Embryophyta</taxon>
        <taxon>Tracheophyta</taxon>
        <taxon>Spermatophyta</taxon>
        <taxon>Magnoliopsida</taxon>
        <taxon>Liliopsida</taxon>
        <taxon>Asparagales</taxon>
        <taxon>Orchidaceae</taxon>
        <taxon>Epidendroideae</taxon>
        <taxon>Malaxideae</taxon>
        <taxon>Dendrobiinae</taxon>
        <taxon>Dendrobium</taxon>
    </lineage>
</organism>
<dbReference type="InterPro" id="IPR013819">
    <property type="entry name" value="LipOase_C"/>
</dbReference>
<evidence type="ECO:0000259" key="4">
    <source>
        <dbReference type="PROSITE" id="PS51393"/>
    </source>
</evidence>
<dbReference type="PROSITE" id="PS51393">
    <property type="entry name" value="LIPOXYGENASE_3"/>
    <property type="match status" value="1"/>
</dbReference>
<accession>A0A8T3AEN6</accession>
<keyword evidence="2" id="KW-0223">Dioxygenase</keyword>
<dbReference type="EMBL" id="JAGYWB010000017">
    <property type="protein sequence ID" value="KAI0494514.1"/>
    <property type="molecule type" value="Genomic_DNA"/>
</dbReference>
<proteinExistence type="predicted"/>
<evidence type="ECO:0000313" key="5">
    <source>
        <dbReference type="EMBL" id="KAI0494514.1"/>
    </source>
</evidence>
<evidence type="ECO:0000313" key="6">
    <source>
        <dbReference type="Proteomes" id="UP000829196"/>
    </source>
</evidence>
<keyword evidence="1" id="KW-0479">Metal-binding</keyword>